<dbReference type="Proteomes" id="UP001376459">
    <property type="component" value="Unassembled WGS sequence"/>
</dbReference>
<dbReference type="EMBL" id="JBBKAK010000001">
    <property type="protein sequence ID" value="MEJ8671853.1"/>
    <property type="molecule type" value="Genomic_DNA"/>
</dbReference>
<protein>
    <submittedName>
        <fullName evidence="1">Uncharacterized protein</fullName>
    </submittedName>
</protein>
<proteinExistence type="predicted"/>
<keyword evidence="2" id="KW-1185">Reference proteome</keyword>
<organism evidence="1 2">
    <name type="scientific">Streptomyces machairae</name>
    <dbReference type="NCBI Taxonomy" id="3134109"/>
    <lineage>
        <taxon>Bacteria</taxon>
        <taxon>Bacillati</taxon>
        <taxon>Actinomycetota</taxon>
        <taxon>Actinomycetes</taxon>
        <taxon>Kitasatosporales</taxon>
        <taxon>Streptomycetaceae</taxon>
        <taxon>Streptomyces</taxon>
    </lineage>
</organism>
<gene>
    <name evidence="1" type="ORF">WKI71_36470</name>
</gene>
<sequence>MVEYYPQPLAGQRLRASTLRDMLPKTARKTADTSRSATTTATADPHLTFEVEANASYVWDGWLKYDGATAGDFIVDFTAPTGALGEWGGHGPGIVVIGADDTPLALQTDTVQSTGYMLRVESNDVAQFRTYGALGTGNAITLFLSGTLRVGSTAGTFSLDWAQGTSNATATTVFTDSWLKMTRVA</sequence>
<comment type="caution">
    <text evidence="1">The sequence shown here is derived from an EMBL/GenBank/DDBJ whole genome shotgun (WGS) entry which is preliminary data.</text>
</comment>
<reference evidence="1 2" key="1">
    <citation type="submission" date="2024-03" db="EMBL/GenBank/DDBJ databases">
        <title>Novel Streptomyces species of biotechnological and ecological value are a feature of Machair soil.</title>
        <authorList>
            <person name="Prole J.R."/>
            <person name="Goodfellow M."/>
            <person name="Allenby N."/>
            <person name="Ward A.C."/>
        </authorList>
    </citation>
    <scope>NUCLEOTIDE SEQUENCE [LARGE SCALE GENOMIC DNA]</scope>
    <source>
        <strain evidence="1 2">MS1.AVA.1</strain>
    </source>
</reference>
<evidence type="ECO:0000313" key="2">
    <source>
        <dbReference type="Proteomes" id="UP001376459"/>
    </source>
</evidence>
<name>A0ABU8USG4_9ACTN</name>
<accession>A0ABU8USG4</accession>
<evidence type="ECO:0000313" key="1">
    <source>
        <dbReference type="EMBL" id="MEJ8671853.1"/>
    </source>
</evidence>